<keyword evidence="4 7" id="KW-0812">Transmembrane</keyword>
<feature type="domain" description="Bacterial sugar transferase" evidence="8">
    <location>
        <begin position="259"/>
        <end position="443"/>
    </location>
</feature>
<keyword evidence="10" id="KW-1185">Reference proteome</keyword>
<dbReference type="NCBIfam" id="TIGR03025">
    <property type="entry name" value="EPS_sugtrans"/>
    <property type="match status" value="1"/>
</dbReference>
<proteinExistence type="inferred from homology"/>
<dbReference type="InterPro" id="IPR003362">
    <property type="entry name" value="Bact_transf"/>
</dbReference>
<sequence>MFFAQLRYSSLITAIQYIIDLVVLNLFLHLLPINFQTPLLIHIYISVAWIVIATKNEFYTVYRFSKVTYIVKQLFVQFVFFFLVLYAFIGFFKQPIISRLALGQYFIIVCLTISTLKLLGYFLLMEYREKVKGSLRNVVIIGKNKKTDQLRKVFEERREFGYNFKKQFAPKAEGFKVHDCFSYIQENSIDEIYCSVSELKNEEIGKFISFADNNLKTLKFIPDNKNIFSKKLKFEYYDYIPVLSLRDIPLDSPINAFIKRTFDVVFSLFVIIGLLSWLTPILALLITWESKGPVFFRQTRNGIDNREFYCYKFRSMAPNNNADHIQATKNDMRITKIGKFIRKTSIDELPQFYNVLFGTMSVVGPRPHMVKHTNEYATSVDKYMVRHFVKPGITGLAQVRGYRGEIEQEADIQNRIKFDIFYIENWSLFLDLKIIVQTVLNAIKGEAKAY</sequence>
<feature type="transmembrane region" description="Helical" evidence="7">
    <location>
        <begin position="12"/>
        <end position="33"/>
    </location>
</feature>
<gene>
    <name evidence="9" type="primary">wcaJ</name>
    <name evidence="9" type="ORF">MACH07_12580</name>
</gene>
<protein>
    <submittedName>
        <fullName evidence="9">Undecaprenyl-phosphate glucose phosphotransferase</fullName>
    </submittedName>
</protein>
<dbReference type="Proteomes" id="UP001330184">
    <property type="component" value="Chromosome"/>
</dbReference>
<dbReference type="InterPro" id="IPR017475">
    <property type="entry name" value="EPS_sugar_tfrase"/>
</dbReference>
<accession>A0AA48HQB2</accession>
<evidence type="ECO:0000256" key="3">
    <source>
        <dbReference type="ARBA" id="ARBA00022679"/>
    </source>
</evidence>
<keyword evidence="3" id="KW-0808">Transferase</keyword>
<dbReference type="EMBL" id="AP027268">
    <property type="protein sequence ID" value="BDW92426.1"/>
    <property type="molecule type" value="Genomic_DNA"/>
</dbReference>
<dbReference type="Pfam" id="PF13727">
    <property type="entry name" value="CoA_binding_3"/>
    <property type="match status" value="1"/>
</dbReference>
<comment type="similarity">
    <text evidence="2">Belongs to the bacterial sugar transferase family.</text>
</comment>
<evidence type="ECO:0000313" key="9">
    <source>
        <dbReference type="EMBL" id="BDW92426.1"/>
    </source>
</evidence>
<dbReference type="InterPro" id="IPR017473">
    <property type="entry name" value="Undecaprenyl-P_gluc_Ptfrase"/>
</dbReference>
<dbReference type="Pfam" id="PF02397">
    <property type="entry name" value="Bac_transf"/>
    <property type="match status" value="1"/>
</dbReference>
<dbReference type="RefSeq" id="WP_224835940.1">
    <property type="nucleotide sequence ID" value="NZ_AP027268.1"/>
</dbReference>
<feature type="transmembrane region" description="Helical" evidence="7">
    <location>
        <begin position="39"/>
        <end position="62"/>
    </location>
</feature>
<evidence type="ECO:0000256" key="7">
    <source>
        <dbReference type="SAM" id="Phobius"/>
    </source>
</evidence>
<dbReference type="GO" id="GO:0016780">
    <property type="term" value="F:phosphotransferase activity, for other substituted phosphate groups"/>
    <property type="evidence" value="ECO:0007669"/>
    <property type="project" value="TreeGrafter"/>
</dbReference>
<dbReference type="PANTHER" id="PTHR30576:SF0">
    <property type="entry name" value="UNDECAPRENYL-PHOSPHATE N-ACETYLGALACTOSAMINYL 1-PHOSPHATE TRANSFERASE-RELATED"/>
    <property type="match status" value="1"/>
</dbReference>
<feature type="transmembrane region" description="Helical" evidence="7">
    <location>
        <begin position="104"/>
        <end position="124"/>
    </location>
</feature>
<feature type="transmembrane region" description="Helical" evidence="7">
    <location>
        <begin position="74"/>
        <end position="92"/>
    </location>
</feature>
<dbReference type="GO" id="GO:0016020">
    <property type="term" value="C:membrane"/>
    <property type="evidence" value="ECO:0007669"/>
    <property type="project" value="UniProtKB-SubCell"/>
</dbReference>
<keyword evidence="5 7" id="KW-1133">Transmembrane helix</keyword>
<dbReference type="PANTHER" id="PTHR30576">
    <property type="entry name" value="COLANIC BIOSYNTHESIS UDP-GLUCOSE LIPID CARRIER TRANSFERASE"/>
    <property type="match status" value="1"/>
</dbReference>
<evidence type="ECO:0000256" key="5">
    <source>
        <dbReference type="ARBA" id="ARBA00022989"/>
    </source>
</evidence>
<dbReference type="AlphaFoldDB" id="A0AA48HQB2"/>
<keyword evidence="6 7" id="KW-0472">Membrane</keyword>
<evidence type="ECO:0000256" key="1">
    <source>
        <dbReference type="ARBA" id="ARBA00004141"/>
    </source>
</evidence>
<evidence type="ECO:0000313" key="10">
    <source>
        <dbReference type="Proteomes" id="UP001330184"/>
    </source>
</evidence>
<feature type="transmembrane region" description="Helical" evidence="7">
    <location>
        <begin position="264"/>
        <end position="288"/>
    </location>
</feature>
<evidence type="ECO:0000256" key="6">
    <source>
        <dbReference type="ARBA" id="ARBA00023136"/>
    </source>
</evidence>
<evidence type="ECO:0000256" key="2">
    <source>
        <dbReference type="ARBA" id="ARBA00006464"/>
    </source>
</evidence>
<evidence type="ECO:0000259" key="8">
    <source>
        <dbReference type="Pfam" id="PF02397"/>
    </source>
</evidence>
<name>A0AA48HQB2_9FLAO</name>
<organism evidence="9 10">
    <name type="scientific">Flagellimonas marinaquae</name>
    <dbReference type="NCBI Taxonomy" id="254955"/>
    <lineage>
        <taxon>Bacteria</taxon>
        <taxon>Pseudomonadati</taxon>
        <taxon>Bacteroidota</taxon>
        <taxon>Flavobacteriia</taxon>
        <taxon>Flavobacteriales</taxon>
        <taxon>Flavobacteriaceae</taxon>
        <taxon>Flagellimonas</taxon>
    </lineage>
</organism>
<dbReference type="NCBIfam" id="TIGR03023">
    <property type="entry name" value="WcaJ_sugtrans"/>
    <property type="match status" value="1"/>
</dbReference>
<comment type="subcellular location">
    <subcellularLocation>
        <location evidence="1">Membrane</location>
        <topology evidence="1">Multi-pass membrane protein</topology>
    </subcellularLocation>
</comment>
<reference evidence="9 10" key="1">
    <citation type="submission" date="2023-01" db="EMBL/GenBank/DDBJ databases">
        <title>Complete genome sequence of Muricauda aquimarina strain IFOP_LL357.</title>
        <authorList>
            <person name="Gajardo G."/>
            <person name="Ueki S."/>
            <person name="Maruyama F."/>
        </authorList>
    </citation>
    <scope>NUCLEOTIDE SEQUENCE [LARGE SCALE GENOMIC DNA]</scope>
    <source>
        <strain evidence="9 10">IFOP_LL357</strain>
    </source>
</reference>
<evidence type="ECO:0000256" key="4">
    <source>
        <dbReference type="ARBA" id="ARBA00022692"/>
    </source>
</evidence>